<dbReference type="InterPro" id="IPR029033">
    <property type="entry name" value="His_PPase_superfam"/>
</dbReference>
<dbReference type="Gene3D" id="3.40.50.1240">
    <property type="entry name" value="Phosphoglycerate mutase-like"/>
    <property type="match status" value="1"/>
</dbReference>
<dbReference type="Pfam" id="PF00300">
    <property type="entry name" value="His_Phos_1"/>
    <property type="match status" value="1"/>
</dbReference>
<dbReference type="AlphaFoldDB" id="A0A1I0ZXN7"/>
<dbReference type="InterPro" id="IPR013078">
    <property type="entry name" value="His_Pase_superF_clade-1"/>
</dbReference>
<sequence length="161" mass="18541">MKSLILVRHSKSSWDLPVLDIQRTLTEAGILNIQKVAIIAKEILPNKCVIWSSNAVRASQTALLFCKQAFINETKIEFKDNLYTFDENQLEKEIKKCDNTIENLILFGHNEAITNFVNKFGDKYITNVPTAGFVYLQFEQNSWKDINKGKTIRTIFPKEID</sequence>
<dbReference type="EMBL" id="FOJT01000006">
    <property type="protein sequence ID" value="SFB30112.1"/>
    <property type="molecule type" value="Genomic_DNA"/>
</dbReference>
<dbReference type="STRING" id="498292.SAMN05660845_2517"/>
<evidence type="ECO:0000313" key="2">
    <source>
        <dbReference type="Proteomes" id="UP000199604"/>
    </source>
</evidence>
<reference evidence="2" key="1">
    <citation type="submission" date="2016-10" db="EMBL/GenBank/DDBJ databases">
        <authorList>
            <person name="Varghese N."/>
            <person name="Submissions S."/>
        </authorList>
    </citation>
    <scope>NUCLEOTIDE SEQUENCE [LARGE SCALE GENOMIC DNA]</scope>
    <source>
        <strain evidence="2">DSM 21789</strain>
    </source>
</reference>
<dbReference type="RefSeq" id="WP_091477673.1">
    <property type="nucleotide sequence ID" value="NZ_FOJT01000006.1"/>
</dbReference>
<accession>A0A1I0ZXN7</accession>
<name>A0A1I0ZXN7_9FLAO</name>
<gene>
    <name evidence="1" type="ORF">SAMN05660845_2517</name>
</gene>
<protein>
    <submittedName>
        <fullName evidence="1">Phosphohistidine phosphatase</fullName>
    </submittedName>
</protein>
<evidence type="ECO:0000313" key="1">
    <source>
        <dbReference type="EMBL" id="SFB30112.1"/>
    </source>
</evidence>
<organism evidence="1 2">
    <name type="scientific">Flavobacterium swingsii</name>
    <dbReference type="NCBI Taxonomy" id="498292"/>
    <lineage>
        <taxon>Bacteria</taxon>
        <taxon>Pseudomonadati</taxon>
        <taxon>Bacteroidota</taxon>
        <taxon>Flavobacteriia</taxon>
        <taxon>Flavobacteriales</taxon>
        <taxon>Flavobacteriaceae</taxon>
        <taxon>Flavobacterium</taxon>
    </lineage>
</organism>
<dbReference type="OrthoDB" id="9810154at2"/>
<dbReference type="Proteomes" id="UP000199604">
    <property type="component" value="Unassembled WGS sequence"/>
</dbReference>
<dbReference type="SUPFAM" id="SSF53254">
    <property type="entry name" value="Phosphoglycerate mutase-like"/>
    <property type="match status" value="1"/>
</dbReference>
<dbReference type="CDD" id="cd07040">
    <property type="entry name" value="HP"/>
    <property type="match status" value="1"/>
</dbReference>
<keyword evidence="2" id="KW-1185">Reference proteome</keyword>
<proteinExistence type="predicted"/>